<keyword evidence="2 6" id="KW-0812">Transmembrane</keyword>
<gene>
    <name evidence="8" type="ORF">FL583_02785</name>
</gene>
<sequence>MAIDKRVSLFPLLDPERWTPRHQRFLIAGAVVVAVAWLVEAAQTNAANGTRAAIGAALAVAVAGFALTLRGVTWSGLAVGGFVVFCGIMSWTWTTTRAVTWSVYAVGGLLLLLWTFPWVRDALRLPRLGAAWLGLAYWPLGIVSAVLTAHWAVGGQRIAYFGVSALAALGVLVALRRTGRDPSVGVVAAFLFAVAALFLVGSGNILDDVHAVPDGPWGRSMTGRFWGGPGLLYHPNSLALIGVLITLRIAPDRSFRGWQRCAALGLTSLVIVLTNSRTAWGFLVCAAIVHLLVLVRRQWWGRGGRPVPDDGLPVYAGWRRMAVAAIVPFLVFGAVFIGMGGVSSLFQSRYQNTVTTPVTDQSDTLDVTSGRLDTWRQVFDDFSADGVVAKVFGNNDDPRGAVVRESTGKVGERPELTTDNSAIGALRRAGVLGCVAFVVGLGLMIWRSLRRGAPAWFTIAAISSLATIPWADWLLGGLGGTFWIFLLAAEAWVVFRPVDVVGGRGLSSGGEGAPAARSAGHADTAAGPVSAPVMGA</sequence>
<dbReference type="GO" id="GO:0016020">
    <property type="term" value="C:membrane"/>
    <property type="evidence" value="ECO:0007669"/>
    <property type="project" value="UniProtKB-SubCell"/>
</dbReference>
<feature type="transmembrane region" description="Helical" evidence="6">
    <location>
        <begin position="131"/>
        <end position="152"/>
    </location>
</feature>
<feature type="transmembrane region" description="Helical" evidence="6">
    <location>
        <begin position="99"/>
        <end position="119"/>
    </location>
</feature>
<keyword evidence="3 6" id="KW-1133">Transmembrane helix</keyword>
<dbReference type="InParanoid" id="A0A545B0H6"/>
<evidence type="ECO:0000256" key="5">
    <source>
        <dbReference type="SAM" id="MobiDB-lite"/>
    </source>
</evidence>
<feature type="transmembrane region" description="Helical" evidence="6">
    <location>
        <begin position="279"/>
        <end position="295"/>
    </location>
</feature>
<feature type="transmembrane region" description="Helical" evidence="6">
    <location>
        <begin position="322"/>
        <end position="346"/>
    </location>
</feature>
<feature type="transmembrane region" description="Helical" evidence="6">
    <location>
        <begin position="187"/>
        <end position="206"/>
    </location>
</feature>
<comment type="subcellular location">
    <subcellularLocation>
        <location evidence="1">Membrane</location>
        <topology evidence="1">Multi-pass membrane protein</topology>
    </subcellularLocation>
</comment>
<evidence type="ECO:0000256" key="4">
    <source>
        <dbReference type="ARBA" id="ARBA00023136"/>
    </source>
</evidence>
<feature type="transmembrane region" description="Helical" evidence="6">
    <location>
        <begin position="76"/>
        <end position="93"/>
    </location>
</feature>
<protein>
    <recommendedName>
        <fullName evidence="7">O-antigen ligase-related domain-containing protein</fullName>
    </recommendedName>
</protein>
<evidence type="ECO:0000259" key="7">
    <source>
        <dbReference type="Pfam" id="PF04932"/>
    </source>
</evidence>
<evidence type="ECO:0000256" key="1">
    <source>
        <dbReference type="ARBA" id="ARBA00004141"/>
    </source>
</evidence>
<accession>A0A545B0H6</accession>
<dbReference type="Pfam" id="PF04932">
    <property type="entry name" value="Wzy_C"/>
    <property type="match status" value="1"/>
</dbReference>
<evidence type="ECO:0000256" key="2">
    <source>
        <dbReference type="ARBA" id="ARBA00022692"/>
    </source>
</evidence>
<comment type="caution">
    <text evidence="8">The sequence shown here is derived from an EMBL/GenBank/DDBJ whole genome shotgun (WGS) entry which is preliminary data.</text>
</comment>
<dbReference type="AlphaFoldDB" id="A0A545B0H6"/>
<feature type="transmembrane region" description="Helical" evidence="6">
    <location>
        <begin position="51"/>
        <end position="69"/>
    </location>
</feature>
<feature type="domain" description="O-antigen ligase-related" evidence="7">
    <location>
        <begin position="263"/>
        <end position="380"/>
    </location>
</feature>
<feature type="transmembrane region" description="Helical" evidence="6">
    <location>
        <begin position="425"/>
        <end position="446"/>
    </location>
</feature>
<reference evidence="8 9" key="1">
    <citation type="submission" date="2019-07" db="EMBL/GenBank/DDBJ databases">
        <title>Cryptosporangium phraense sp. nov., isolated from plant litter.</title>
        <authorList>
            <person name="Suriyachadkun C."/>
        </authorList>
    </citation>
    <scope>NUCLEOTIDE SEQUENCE [LARGE SCALE GENOMIC DNA]</scope>
    <source>
        <strain evidence="8 9">A-T 5661</strain>
    </source>
</reference>
<feature type="transmembrane region" description="Helical" evidence="6">
    <location>
        <begin position="477"/>
        <end position="495"/>
    </location>
</feature>
<feature type="region of interest" description="Disordered" evidence="5">
    <location>
        <begin position="512"/>
        <end position="536"/>
    </location>
</feature>
<feature type="transmembrane region" description="Helical" evidence="6">
    <location>
        <begin position="158"/>
        <end position="175"/>
    </location>
</feature>
<evidence type="ECO:0000313" key="8">
    <source>
        <dbReference type="EMBL" id="TQS46335.1"/>
    </source>
</evidence>
<keyword evidence="9" id="KW-1185">Reference proteome</keyword>
<organism evidence="8 9">
    <name type="scientific">Cryptosporangium phraense</name>
    <dbReference type="NCBI Taxonomy" id="2593070"/>
    <lineage>
        <taxon>Bacteria</taxon>
        <taxon>Bacillati</taxon>
        <taxon>Actinomycetota</taxon>
        <taxon>Actinomycetes</taxon>
        <taxon>Cryptosporangiales</taxon>
        <taxon>Cryptosporangiaceae</taxon>
        <taxon>Cryptosporangium</taxon>
    </lineage>
</organism>
<dbReference type="Proteomes" id="UP000317982">
    <property type="component" value="Unassembled WGS sequence"/>
</dbReference>
<name>A0A545B0H6_9ACTN</name>
<dbReference type="EMBL" id="VIRS01000002">
    <property type="protein sequence ID" value="TQS46335.1"/>
    <property type="molecule type" value="Genomic_DNA"/>
</dbReference>
<evidence type="ECO:0000256" key="6">
    <source>
        <dbReference type="SAM" id="Phobius"/>
    </source>
</evidence>
<proteinExistence type="predicted"/>
<dbReference type="RefSeq" id="WP_142702862.1">
    <property type="nucleotide sequence ID" value="NZ_VIRS01000002.1"/>
</dbReference>
<keyword evidence="4 6" id="KW-0472">Membrane</keyword>
<evidence type="ECO:0000256" key="3">
    <source>
        <dbReference type="ARBA" id="ARBA00022989"/>
    </source>
</evidence>
<dbReference type="OrthoDB" id="5188969at2"/>
<dbReference type="InterPro" id="IPR007016">
    <property type="entry name" value="O-antigen_ligase-rel_domated"/>
</dbReference>
<evidence type="ECO:0000313" key="9">
    <source>
        <dbReference type="Proteomes" id="UP000317982"/>
    </source>
</evidence>
<feature type="transmembrane region" description="Helical" evidence="6">
    <location>
        <begin position="226"/>
        <end position="245"/>
    </location>
</feature>